<gene>
    <name evidence="6" type="ORF">H8S08_09515</name>
</gene>
<evidence type="ECO:0000256" key="1">
    <source>
        <dbReference type="ARBA" id="ARBA00022801"/>
    </source>
</evidence>
<dbReference type="InterPro" id="IPR017853">
    <property type="entry name" value="GH"/>
</dbReference>
<dbReference type="Pfam" id="PF00150">
    <property type="entry name" value="Cellulase"/>
    <property type="match status" value="1"/>
</dbReference>
<dbReference type="Gene3D" id="3.20.20.80">
    <property type="entry name" value="Glycosidases"/>
    <property type="match status" value="1"/>
</dbReference>
<keyword evidence="4" id="KW-0732">Signal</keyword>
<dbReference type="InterPro" id="IPR001547">
    <property type="entry name" value="Glyco_hydro_5"/>
</dbReference>
<reference evidence="6 7" key="1">
    <citation type="submission" date="2020-08" db="EMBL/GenBank/DDBJ databases">
        <title>Genome public.</title>
        <authorList>
            <person name="Liu C."/>
            <person name="Sun Q."/>
        </authorList>
    </citation>
    <scope>NUCLEOTIDE SEQUENCE [LARGE SCALE GENOMIC DNA]</scope>
    <source>
        <strain evidence="6 7">New-7</strain>
    </source>
</reference>
<name>A0ABR7CNL2_9BACT</name>
<keyword evidence="7" id="KW-1185">Reference proteome</keyword>
<comment type="caution">
    <text evidence="6">The sequence shown here is derived from an EMBL/GenBank/DDBJ whole genome shotgun (WGS) entry which is preliminary data.</text>
</comment>
<evidence type="ECO:0000256" key="4">
    <source>
        <dbReference type="SAM" id="SignalP"/>
    </source>
</evidence>
<evidence type="ECO:0000256" key="3">
    <source>
        <dbReference type="RuleBase" id="RU361153"/>
    </source>
</evidence>
<protein>
    <submittedName>
        <fullName evidence="6">Cellulase family glycosylhydrolase</fullName>
    </submittedName>
</protein>
<dbReference type="RefSeq" id="WP_118457276.1">
    <property type="nucleotide sequence ID" value="NZ_JACOOK010000005.1"/>
</dbReference>
<feature type="domain" description="Glycoside hydrolase family 5" evidence="5">
    <location>
        <begin position="99"/>
        <end position="367"/>
    </location>
</feature>
<dbReference type="EMBL" id="JACOOK010000005">
    <property type="protein sequence ID" value="MBC5617249.1"/>
    <property type="molecule type" value="Genomic_DNA"/>
</dbReference>
<keyword evidence="2 3" id="KW-0326">Glycosidase</keyword>
<feature type="chain" id="PRO_5046461981" evidence="4">
    <location>
        <begin position="19"/>
        <end position="411"/>
    </location>
</feature>
<comment type="similarity">
    <text evidence="3">Belongs to the glycosyl hydrolase 5 (cellulase A) family.</text>
</comment>
<dbReference type="PROSITE" id="PS51257">
    <property type="entry name" value="PROKAR_LIPOPROTEIN"/>
    <property type="match status" value="1"/>
</dbReference>
<organism evidence="6 7">
    <name type="scientific">Alistipes hominis</name>
    <dbReference type="NCBI Taxonomy" id="2763015"/>
    <lineage>
        <taxon>Bacteria</taxon>
        <taxon>Pseudomonadati</taxon>
        <taxon>Bacteroidota</taxon>
        <taxon>Bacteroidia</taxon>
        <taxon>Bacteroidales</taxon>
        <taxon>Rikenellaceae</taxon>
        <taxon>Alistipes</taxon>
    </lineage>
</organism>
<accession>A0ABR7CNL2</accession>
<dbReference type="Proteomes" id="UP000636891">
    <property type="component" value="Unassembled WGS sequence"/>
</dbReference>
<feature type="signal peptide" evidence="4">
    <location>
        <begin position="1"/>
        <end position="18"/>
    </location>
</feature>
<evidence type="ECO:0000259" key="5">
    <source>
        <dbReference type="Pfam" id="PF00150"/>
    </source>
</evidence>
<sequence>MKRFFRSALLLLSVLSTAGCNRPSDNGAGISDLQTRYWNNESVRKGLYVKNVPATGVNAVSEAVICLAGREYHATGVNCYGLFSYCLKDGGIDLTDAYASLDILKEQGVGVVRFNCGVFYSEELPAYTDHRDDYLAALRKVAAYAQQCEIGLIPSFFWNYSAVSLYYGEPYRCWGKAGSRTVGFLMRYTEDVVTALREYKSIFGWEFGNELNLQADLPNWQERFDTEDPANWTKGDDIHFAFRTFADIVRAKDPDSRMILSGNATLRPSQYHQYVENSWDTDDTGQYRAITNLFNPYPINTVTEHVYETGRKFSDCGKVSLDRQLREAMYAARTLNKAYVVGEFAGVLQSEEAYRKYYDAFLDAGVQLTLLWNFALRGDVEHSFTATEPRGQYLFGLIREYNEKYARETGK</sequence>
<evidence type="ECO:0000313" key="7">
    <source>
        <dbReference type="Proteomes" id="UP000636891"/>
    </source>
</evidence>
<keyword evidence="1 3" id="KW-0378">Hydrolase</keyword>
<evidence type="ECO:0000256" key="2">
    <source>
        <dbReference type="ARBA" id="ARBA00023295"/>
    </source>
</evidence>
<evidence type="ECO:0000313" key="6">
    <source>
        <dbReference type="EMBL" id="MBC5617249.1"/>
    </source>
</evidence>
<dbReference type="SUPFAM" id="SSF51445">
    <property type="entry name" value="(Trans)glycosidases"/>
    <property type="match status" value="1"/>
</dbReference>
<proteinExistence type="inferred from homology"/>